<dbReference type="Proteomes" id="UP000182427">
    <property type="component" value="Chromosome I"/>
</dbReference>
<dbReference type="RefSeq" id="WP_083343866.1">
    <property type="nucleotide sequence ID" value="NZ_LT629690.1"/>
</dbReference>
<proteinExistence type="predicted"/>
<evidence type="ECO:0000313" key="1">
    <source>
        <dbReference type="EMBL" id="SDE85115.1"/>
    </source>
</evidence>
<dbReference type="EMBL" id="LT629690">
    <property type="protein sequence ID" value="SDE85115.1"/>
    <property type="molecule type" value="Genomic_DNA"/>
</dbReference>
<organism evidence="1 2">
    <name type="scientific">Terriglobus roseus</name>
    <dbReference type="NCBI Taxonomy" id="392734"/>
    <lineage>
        <taxon>Bacteria</taxon>
        <taxon>Pseudomonadati</taxon>
        <taxon>Acidobacteriota</taxon>
        <taxon>Terriglobia</taxon>
        <taxon>Terriglobales</taxon>
        <taxon>Acidobacteriaceae</taxon>
        <taxon>Terriglobus</taxon>
    </lineage>
</organism>
<dbReference type="PANTHER" id="PTHR36849">
    <property type="entry name" value="CYTOPLASMIC PROTEIN-RELATED"/>
    <property type="match status" value="1"/>
</dbReference>
<evidence type="ECO:0000313" key="2">
    <source>
        <dbReference type="Proteomes" id="UP000182427"/>
    </source>
</evidence>
<dbReference type="InterPro" id="IPR052552">
    <property type="entry name" value="YeaO-like"/>
</dbReference>
<accession>A0A1G7GAL5</accession>
<dbReference type="OrthoDB" id="9790745at2"/>
<keyword evidence="2" id="KW-1185">Reference proteome</keyword>
<dbReference type="Pfam" id="PF22752">
    <property type="entry name" value="DUF488-N3i"/>
    <property type="match status" value="1"/>
</dbReference>
<protein>
    <submittedName>
        <fullName evidence="1">Uncharacterized conserved protein YeaO, DUF488 family</fullName>
    </submittedName>
</protein>
<reference evidence="1 2" key="1">
    <citation type="submission" date="2016-10" db="EMBL/GenBank/DDBJ databases">
        <authorList>
            <person name="de Groot N.N."/>
        </authorList>
    </citation>
    <scope>NUCLEOTIDE SEQUENCE [LARGE SCALE GENOMIC DNA]</scope>
    <source>
        <strain evidence="1 2">GAS232</strain>
    </source>
</reference>
<gene>
    <name evidence="1" type="ORF">SAMN05444167_0628</name>
</gene>
<dbReference type="PANTHER" id="PTHR36849:SF1">
    <property type="entry name" value="CYTOPLASMIC PROTEIN"/>
    <property type="match status" value="1"/>
</dbReference>
<dbReference type="AlphaFoldDB" id="A0A1G7GAL5"/>
<name>A0A1G7GAL5_9BACT</name>
<sequence length="121" mass="14255">MEHLNIQIKRVYAQPALDDGKRILVDRLWPRGMTKAKAKVDFWLKDVAPSQSLRKWFDHDPLKWNEFKKRYLEELASRLDALTYLKEESVHGTVTLLYGAKDEEHNEAVVLLQLLQKNRTP</sequence>